<gene>
    <name evidence="1" type="ORF">EV182_003512</name>
</gene>
<comment type="caution">
    <text evidence="1">The sequence shown here is derived from an EMBL/GenBank/DDBJ whole genome shotgun (WGS) entry which is preliminary data.</text>
</comment>
<evidence type="ECO:0000313" key="1">
    <source>
        <dbReference type="EMBL" id="KAJ1678705.1"/>
    </source>
</evidence>
<feature type="non-terminal residue" evidence="1">
    <location>
        <position position="1"/>
    </location>
</feature>
<protein>
    <submittedName>
        <fullName evidence="1">Uncharacterized protein</fullName>
    </submittedName>
</protein>
<organism evidence="1 2">
    <name type="scientific">Spiromyces aspiralis</name>
    <dbReference type="NCBI Taxonomy" id="68401"/>
    <lineage>
        <taxon>Eukaryota</taxon>
        <taxon>Fungi</taxon>
        <taxon>Fungi incertae sedis</taxon>
        <taxon>Zoopagomycota</taxon>
        <taxon>Kickxellomycotina</taxon>
        <taxon>Kickxellomycetes</taxon>
        <taxon>Kickxellales</taxon>
        <taxon>Kickxellaceae</taxon>
        <taxon>Spiromyces</taxon>
    </lineage>
</organism>
<reference evidence="1" key="1">
    <citation type="submission" date="2022-06" db="EMBL/GenBank/DDBJ databases">
        <title>Phylogenomic reconstructions and comparative analyses of Kickxellomycotina fungi.</title>
        <authorList>
            <person name="Reynolds N.K."/>
            <person name="Stajich J.E."/>
            <person name="Barry K."/>
            <person name="Grigoriev I.V."/>
            <person name="Crous P."/>
            <person name="Smith M.E."/>
        </authorList>
    </citation>
    <scope>NUCLEOTIDE SEQUENCE</scope>
    <source>
        <strain evidence="1">RSA 2271</strain>
    </source>
</reference>
<keyword evidence="2" id="KW-1185">Reference proteome</keyword>
<name>A0ACC1HRQ7_9FUNG</name>
<sequence>EYDPNADGNTGTDIESCRYANKVERNGHSSLPVSQNDSSALPSPQEDPDSESSSDTLPVQQGHSSGAFAVLASSQSAAATALHKSRSCPRLNSSSDQVGERHHYLQRPVSPANSECSYGEYDYRNCHQYHPPHDRELDHARLYTEFDLFSNLSYGGNLDLLGHMHRLSLDSGNRGLGAREFGLMHPDSNVHGEPVVVVTDDCRCEDPVLYLHAHEYSRYSQQQQQQQESSLVFAGDPCWSPTENHPSTATAQETRSVGGGDGGTELWSPEFSNLYDPAAELIEMISAGDLGAFEPQVPPTNAGSQQTYTRSSLEKSTTCSNNGGGNRGRCQWQKRPRPRREFKFDELVLVYETWAAEDYDRRGSANVQLTPELAASIKHELNEYKLNEMAVHEESHVYTHIIY</sequence>
<dbReference type="Proteomes" id="UP001145114">
    <property type="component" value="Unassembled WGS sequence"/>
</dbReference>
<dbReference type="EMBL" id="JAMZIH010000922">
    <property type="protein sequence ID" value="KAJ1678705.1"/>
    <property type="molecule type" value="Genomic_DNA"/>
</dbReference>
<evidence type="ECO:0000313" key="2">
    <source>
        <dbReference type="Proteomes" id="UP001145114"/>
    </source>
</evidence>
<accession>A0ACC1HRQ7</accession>
<proteinExistence type="predicted"/>